<comment type="caution">
    <text evidence="9">The sequence shown here is derived from an EMBL/GenBank/DDBJ whole genome shotgun (WGS) entry which is preliminary data.</text>
</comment>
<evidence type="ECO:0000256" key="2">
    <source>
        <dbReference type="ARBA" id="ARBA00022679"/>
    </source>
</evidence>
<dbReference type="NCBIfam" id="NF000658">
    <property type="entry name" value="PRK00029.1"/>
    <property type="match status" value="1"/>
</dbReference>
<feature type="binding site" evidence="8">
    <location>
        <position position="262"/>
    </location>
    <ligand>
        <name>ATP</name>
        <dbReference type="ChEBI" id="CHEBI:30616"/>
    </ligand>
</feature>
<evidence type="ECO:0000256" key="5">
    <source>
        <dbReference type="ARBA" id="ARBA00022741"/>
    </source>
</evidence>
<keyword evidence="3 8" id="KW-0548">Nucleotidyltransferase</keyword>
<feature type="binding site" evidence="8">
    <location>
        <position position="126"/>
    </location>
    <ligand>
        <name>ATP</name>
        <dbReference type="ChEBI" id="CHEBI:30616"/>
    </ligand>
</feature>
<organism evidence="9 10">
    <name type="scientific">Leeia speluncae</name>
    <dbReference type="NCBI Taxonomy" id="2884804"/>
    <lineage>
        <taxon>Bacteria</taxon>
        <taxon>Pseudomonadati</taxon>
        <taxon>Pseudomonadota</taxon>
        <taxon>Betaproteobacteria</taxon>
        <taxon>Neisseriales</taxon>
        <taxon>Leeiaceae</taxon>
        <taxon>Leeia</taxon>
    </lineage>
</organism>
<dbReference type="EC" id="2.7.7.-" evidence="8"/>
<dbReference type="HAMAP" id="MF_00692">
    <property type="entry name" value="SelO"/>
    <property type="match status" value="1"/>
</dbReference>
<feature type="binding site" evidence="8">
    <location>
        <position position="183"/>
    </location>
    <ligand>
        <name>ATP</name>
        <dbReference type="ChEBI" id="CHEBI:30616"/>
    </ligand>
</feature>
<accession>A0ABS8D588</accession>
<comment type="catalytic activity">
    <reaction evidence="8">
        <text>L-tyrosyl-[protein] + ATP = O-(5'-adenylyl)-L-tyrosyl-[protein] + diphosphate</text>
        <dbReference type="Rhea" id="RHEA:54288"/>
        <dbReference type="Rhea" id="RHEA-COMP:10136"/>
        <dbReference type="Rhea" id="RHEA-COMP:13846"/>
        <dbReference type="ChEBI" id="CHEBI:30616"/>
        <dbReference type="ChEBI" id="CHEBI:33019"/>
        <dbReference type="ChEBI" id="CHEBI:46858"/>
        <dbReference type="ChEBI" id="CHEBI:83624"/>
        <dbReference type="EC" id="2.7.7.108"/>
    </reaction>
</comment>
<comment type="catalytic activity">
    <reaction evidence="8">
        <text>L-tyrosyl-[protein] + UTP = O-(5'-uridylyl)-L-tyrosyl-[protein] + diphosphate</text>
        <dbReference type="Rhea" id="RHEA:83887"/>
        <dbReference type="Rhea" id="RHEA-COMP:10136"/>
        <dbReference type="Rhea" id="RHEA-COMP:20238"/>
        <dbReference type="ChEBI" id="CHEBI:33019"/>
        <dbReference type="ChEBI" id="CHEBI:46398"/>
        <dbReference type="ChEBI" id="CHEBI:46858"/>
        <dbReference type="ChEBI" id="CHEBI:90602"/>
    </reaction>
</comment>
<evidence type="ECO:0000256" key="8">
    <source>
        <dbReference type="HAMAP-Rule" id="MF_00692"/>
    </source>
</evidence>
<keyword evidence="4 8" id="KW-0479">Metal-binding</keyword>
<dbReference type="RefSeq" id="WP_227178853.1">
    <property type="nucleotide sequence ID" value="NZ_JAJBZT010000002.1"/>
</dbReference>
<dbReference type="InterPro" id="IPR003846">
    <property type="entry name" value="SelO"/>
</dbReference>
<comment type="cofactor">
    <cofactor evidence="8">
        <name>Mg(2+)</name>
        <dbReference type="ChEBI" id="CHEBI:18420"/>
    </cofactor>
    <cofactor evidence="8">
        <name>Mn(2+)</name>
        <dbReference type="ChEBI" id="CHEBI:29035"/>
    </cofactor>
</comment>
<evidence type="ECO:0000256" key="6">
    <source>
        <dbReference type="ARBA" id="ARBA00022840"/>
    </source>
</evidence>
<evidence type="ECO:0000256" key="4">
    <source>
        <dbReference type="ARBA" id="ARBA00022723"/>
    </source>
</evidence>
<feature type="binding site" evidence="8">
    <location>
        <position position="262"/>
    </location>
    <ligand>
        <name>Mg(2+)</name>
        <dbReference type="ChEBI" id="CHEBI:18420"/>
    </ligand>
</feature>
<protein>
    <recommendedName>
        <fullName evidence="8">Protein nucleotidyltransferase YdiU</fullName>
        <ecNumber evidence="8">2.7.7.-</ecNumber>
    </recommendedName>
    <alternativeName>
        <fullName evidence="8">Protein adenylyltransferase YdiU</fullName>
        <ecNumber evidence="8">2.7.7.108</ecNumber>
    </alternativeName>
    <alternativeName>
        <fullName evidence="8">Protein uridylyltransferase YdiU</fullName>
        <ecNumber evidence="8">2.7.7.-</ecNumber>
    </alternativeName>
</protein>
<dbReference type="PANTHER" id="PTHR32057:SF14">
    <property type="entry name" value="PROTEIN ADENYLYLTRANSFERASE SELO, MITOCHONDRIAL"/>
    <property type="match status" value="1"/>
</dbReference>
<name>A0ABS8D588_9NEIS</name>
<keyword evidence="10" id="KW-1185">Reference proteome</keyword>
<comment type="catalytic activity">
    <reaction evidence="8">
        <text>L-histidyl-[protein] + UTP = N(tele)-(5'-uridylyl)-L-histidyl-[protein] + diphosphate</text>
        <dbReference type="Rhea" id="RHEA:83891"/>
        <dbReference type="Rhea" id="RHEA-COMP:9745"/>
        <dbReference type="Rhea" id="RHEA-COMP:20239"/>
        <dbReference type="ChEBI" id="CHEBI:29979"/>
        <dbReference type="ChEBI" id="CHEBI:33019"/>
        <dbReference type="ChEBI" id="CHEBI:46398"/>
        <dbReference type="ChEBI" id="CHEBI:233474"/>
    </reaction>
</comment>
<comment type="function">
    <text evidence="8">Nucleotidyltransferase involved in the post-translational modification of proteins. It can catalyze the addition of adenosine monophosphate (AMP) or uridine monophosphate (UMP) to a protein, resulting in modifications known as AMPylation and UMPylation.</text>
</comment>
<evidence type="ECO:0000313" key="9">
    <source>
        <dbReference type="EMBL" id="MCB6182778.1"/>
    </source>
</evidence>
<dbReference type="PANTHER" id="PTHR32057">
    <property type="entry name" value="PROTEIN ADENYLYLTRANSFERASE SELO, MITOCHONDRIAL"/>
    <property type="match status" value="1"/>
</dbReference>
<keyword evidence="6 8" id="KW-0067">ATP-binding</keyword>
<evidence type="ECO:0000256" key="3">
    <source>
        <dbReference type="ARBA" id="ARBA00022695"/>
    </source>
</evidence>
<keyword evidence="2 8" id="KW-0808">Transferase</keyword>
<feature type="binding site" evidence="8">
    <location>
        <position position="113"/>
    </location>
    <ligand>
        <name>ATP</name>
        <dbReference type="ChEBI" id="CHEBI:30616"/>
    </ligand>
</feature>
<dbReference type="EMBL" id="JAJBZT010000002">
    <property type="protein sequence ID" value="MCB6182778.1"/>
    <property type="molecule type" value="Genomic_DNA"/>
</dbReference>
<feature type="binding site" evidence="8">
    <location>
        <position position="253"/>
    </location>
    <ligand>
        <name>Mg(2+)</name>
        <dbReference type="ChEBI" id="CHEBI:18420"/>
    </ligand>
</feature>
<comment type="catalytic activity">
    <reaction evidence="8">
        <text>L-seryl-[protein] + ATP = 3-O-(5'-adenylyl)-L-seryl-[protein] + diphosphate</text>
        <dbReference type="Rhea" id="RHEA:58120"/>
        <dbReference type="Rhea" id="RHEA-COMP:9863"/>
        <dbReference type="Rhea" id="RHEA-COMP:15073"/>
        <dbReference type="ChEBI" id="CHEBI:29999"/>
        <dbReference type="ChEBI" id="CHEBI:30616"/>
        <dbReference type="ChEBI" id="CHEBI:33019"/>
        <dbReference type="ChEBI" id="CHEBI:142516"/>
        <dbReference type="EC" id="2.7.7.108"/>
    </reaction>
</comment>
<sequence>MTALSQLPALNRFYQSLPNWYTALGAEKLPSPVLVHANLELAEKFGLSEEDCASPDFVHLVAGNQFPDWVQPLATVYSGHQFGVCVPRLGDGRALLLGEVESTAGFSYEWQLKGAGRTPYSRHADGRAVLRSSIREYLCSEAMHGLGIPTTRALAMIASPAAVYREITESAAVVLRVAQRFVRFGHFEYAFLQNDLDGAKALADFLIEHDLPECQYKENPYLSMLETVVLRTASLIADWQAVGFCHGVMNTDNMSILGLTIDYGPFGFLDQFDPNHICNHSDTYGRYAYQQQPAVAYWNLRVLGSVLLPLIGDKDITIECLDRFPSLYQHAYETRMGAKLGLDAWLGEVDGQLLTDVLALLAKHRVDYTRFWRAVCQVNASDTNGDAAVLDEFIDRAAASEWLNQYRHRLQQQSSSDANRQAQMKRVNPKFVLRNYLAEEVIRQARDEQNYQQIDELMQVLANPYDEHPTFERFASHPPTWASHLEVSCSS</sequence>
<evidence type="ECO:0000256" key="7">
    <source>
        <dbReference type="ARBA" id="ARBA00022842"/>
    </source>
</evidence>
<gene>
    <name evidence="8" type="primary">ydiU</name>
    <name evidence="8" type="synonym">selO</name>
    <name evidence="9" type="ORF">LIN78_04340</name>
</gene>
<comment type="similarity">
    <text evidence="1 8">Belongs to the SELO family.</text>
</comment>
<evidence type="ECO:0000313" key="10">
    <source>
        <dbReference type="Proteomes" id="UP001165395"/>
    </source>
</evidence>
<dbReference type="Pfam" id="PF02696">
    <property type="entry name" value="SelO"/>
    <property type="match status" value="1"/>
</dbReference>
<keyword evidence="5 8" id="KW-0547">Nucleotide-binding</keyword>
<dbReference type="Proteomes" id="UP001165395">
    <property type="component" value="Unassembled WGS sequence"/>
</dbReference>
<evidence type="ECO:0000256" key="1">
    <source>
        <dbReference type="ARBA" id="ARBA00009747"/>
    </source>
</evidence>
<comment type="catalytic activity">
    <reaction evidence="8">
        <text>L-seryl-[protein] + UTP = O-(5'-uridylyl)-L-seryl-[protein] + diphosphate</text>
        <dbReference type="Rhea" id="RHEA:64604"/>
        <dbReference type="Rhea" id="RHEA-COMP:9863"/>
        <dbReference type="Rhea" id="RHEA-COMP:16635"/>
        <dbReference type="ChEBI" id="CHEBI:29999"/>
        <dbReference type="ChEBI" id="CHEBI:33019"/>
        <dbReference type="ChEBI" id="CHEBI:46398"/>
        <dbReference type="ChEBI" id="CHEBI:156051"/>
    </reaction>
</comment>
<feature type="active site" description="Proton acceptor" evidence="8">
    <location>
        <position position="252"/>
    </location>
</feature>
<keyword evidence="7 8" id="KW-0460">Magnesium</keyword>
<feature type="binding site" evidence="8">
    <location>
        <position position="125"/>
    </location>
    <ligand>
        <name>ATP</name>
        <dbReference type="ChEBI" id="CHEBI:30616"/>
    </ligand>
</feature>
<keyword evidence="8" id="KW-0464">Manganese</keyword>
<proteinExistence type="inferred from homology"/>
<feature type="binding site" evidence="8">
    <location>
        <position position="176"/>
    </location>
    <ligand>
        <name>ATP</name>
        <dbReference type="ChEBI" id="CHEBI:30616"/>
    </ligand>
</feature>
<reference evidence="9" key="1">
    <citation type="submission" date="2021-10" db="EMBL/GenBank/DDBJ databases">
        <title>The complete genome sequence of Leeia sp. TBRC 13508.</title>
        <authorList>
            <person name="Charoenyingcharoen P."/>
            <person name="Yukphan P."/>
        </authorList>
    </citation>
    <scope>NUCLEOTIDE SEQUENCE</scope>
    <source>
        <strain evidence="9">TBRC 13508</strain>
    </source>
</reference>
<feature type="binding site" evidence="8">
    <location>
        <position position="90"/>
    </location>
    <ligand>
        <name>ATP</name>
        <dbReference type="ChEBI" id="CHEBI:30616"/>
    </ligand>
</feature>
<comment type="catalytic activity">
    <reaction evidence="8">
        <text>L-threonyl-[protein] + ATP = 3-O-(5'-adenylyl)-L-threonyl-[protein] + diphosphate</text>
        <dbReference type="Rhea" id="RHEA:54292"/>
        <dbReference type="Rhea" id="RHEA-COMP:11060"/>
        <dbReference type="Rhea" id="RHEA-COMP:13847"/>
        <dbReference type="ChEBI" id="CHEBI:30013"/>
        <dbReference type="ChEBI" id="CHEBI:30616"/>
        <dbReference type="ChEBI" id="CHEBI:33019"/>
        <dbReference type="ChEBI" id="CHEBI:138113"/>
        <dbReference type="EC" id="2.7.7.108"/>
    </reaction>
</comment>
<feature type="binding site" evidence="8">
    <location>
        <position position="93"/>
    </location>
    <ligand>
        <name>ATP</name>
        <dbReference type="ChEBI" id="CHEBI:30616"/>
    </ligand>
</feature>
<dbReference type="EC" id="2.7.7.108" evidence="8"/>
<feature type="binding site" evidence="8">
    <location>
        <position position="92"/>
    </location>
    <ligand>
        <name>ATP</name>
        <dbReference type="ChEBI" id="CHEBI:30616"/>
    </ligand>
</feature>